<reference evidence="1 2" key="1">
    <citation type="submission" date="2011-06" db="EMBL/GenBank/DDBJ databases">
        <title>The Genome Sequence of Fusarium oxysporum FOSC 3-a.</title>
        <authorList>
            <consortium name="The Broad Institute Genome Sequencing Platform"/>
            <person name="Ma L.-J."/>
            <person name="Gale L.R."/>
            <person name="Schwartz D.C."/>
            <person name="Zhou S."/>
            <person name="Corby-Kistler H."/>
            <person name="Young S.K."/>
            <person name="Zeng Q."/>
            <person name="Gargeya S."/>
            <person name="Fitzgerald M."/>
            <person name="Haas B."/>
            <person name="Abouelleil A."/>
            <person name="Alvarado L."/>
            <person name="Arachchi H.M."/>
            <person name="Berlin A."/>
            <person name="Brown A."/>
            <person name="Chapman S.B."/>
            <person name="Chen Z."/>
            <person name="Dunbar C."/>
            <person name="Freedman E."/>
            <person name="Gearin G."/>
            <person name="Gellesch M."/>
            <person name="Goldberg J."/>
            <person name="Griggs A."/>
            <person name="Gujja S."/>
            <person name="Heiman D."/>
            <person name="Howarth C."/>
            <person name="Larson L."/>
            <person name="Lui A."/>
            <person name="MacDonald P.J.P."/>
            <person name="Mehta T."/>
            <person name="Montmayeur A."/>
            <person name="Murphy C."/>
            <person name="Neiman D."/>
            <person name="Pearson M."/>
            <person name="Priest M."/>
            <person name="Roberts A."/>
            <person name="Saif S."/>
            <person name="Shea T."/>
            <person name="Shenoy N."/>
            <person name="Sisk P."/>
            <person name="Stolte C."/>
            <person name="Sykes S."/>
            <person name="Wortman J."/>
            <person name="Nusbaum C."/>
            <person name="Birren B."/>
        </authorList>
    </citation>
    <scope>NUCLEOTIDE SEQUENCE [LARGE SCALE GENOMIC DNA]</scope>
    <source>
        <strain evidence="2">FOSC 3-a</strain>
    </source>
</reference>
<dbReference type="EMBL" id="JH717852">
    <property type="protein sequence ID" value="EWY79969.1"/>
    <property type="molecule type" value="Genomic_DNA"/>
</dbReference>
<dbReference type="Proteomes" id="UP000030753">
    <property type="component" value="Unassembled WGS sequence"/>
</dbReference>
<organism evidence="1 2">
    <name type="scientific">Fusarium oxysporum NRRL 32931</name>
    <dbReference type="NCBI Taxonomy" id="660029"/>
    <lineage>
        <taxon>Eukaryota</taxon>
        <taxon>Fungi</taxon>
        <taxon>Dikarya</taxon>
        <taxon>Ascomycota</taxon>
        <taxon>Pezizomycotina</taxon>
        <taxon>Sordariomycetes</taxon>
        <taxon>Hypocreomycetidae</taxon>
        <taxon>Hypocreales</taxon>
        <taxon>Nectriaceae</taxon>
        <taxon>Fusarium</taxon>
        <taxon>Fusarium oxysporum species complex</taxon>
    </lineage>
</organism>
<dbReference type="HOGENOM" id="CLU_145535_0_0_1"/>
<dbReference type="AlphaFoldDB" id="W9HG48"/>
<gene>
    <name evidence="1" type="ORF">FOYG_16910</name>
</gene>
<proteinExistence type="predicted"/>
<name>W9HG48_FUSOX</name>
<evidence type="ECO:0000313" key="1">
    <source>
        <dbReference type="EMBL" id="EWY79969.1"/>
    </source>
</evidence>
<protein>
    <submittedName>
        <fullName evidence="1">Uncharacterized protein</fullName>
    </submittedName>
</protein>
<sequence length="151" mass="17318">MRVDGQVTARLCKSVGNSVEDSNTWQGIDNTRKWNVTLGTEDVEQFLSDPEGHCEKILQSPETIVGRLRAAPDSVKNIAQRLFSEECERLKKQSSKRTLGDGVLAKELLTKWMRRTRWQETFGRTRHDIPVFVTFSEMPWTSGRPFFARSS</sequence>
<accession>W9HG48</accession>
<evidence type="ECO:0000313" key="2">
    <source>
        <dbReference type="Proteomes" id="UP000030753"/>
    </source>
</evidence>